<keyword evidence="3" id="KW-0255">Endonuclease</keyword>
<reference evidence="7" key="1">
    <citation type="submission" date="2016-07" db="EMBL/GenBank/DDBJ databases">
        <authorList>
            <person name="Bretaudeau A."/>
        </authorList>
    </citation>
    <scope>NUCLEOTIDE SEQUENCE</scope>
    <source>
        <strain evidence="7">Rice</strain>
        <tissue evidence="7">Whole body</tissue>
    </source>
</reference>
<dbReference type="SMART" id="SM00892">
    <property type="entry name" value="Endonuclease_NS"/>
    <property type="match status" value="1"/>
</dbReference>
<dbReference type="GO" id="GO:0004521">
    <property type="term" value="F:RNA endonuclease activity"/>
    <property type="evidence" value="ECO:0007669"/>
    <property type="project" value="TreeGrafter"/>
</dbReference>
<sequence>MKRTRGNQVVQFPRILSEMVGYQVKSTFHPIYEACFDKNLVRTHYVQHRITPNSVFRQNGLKRPQFTEGTLFGKIRMNEVYKMNSQVKTLDAILGPKMGDHYLSKIQFLSRGHLAANADYATSALIRATFHYVNTAPQWMRGNAGDWAALEEVSANNLYTTRVTSAGVRGGGVMGRWPRATNSRGYQILEGAKV</sequence>
<accession>A0A2H1WIS3</accession>
<protein>
    <submittedName>
        <fullName evidence="7">SFRICE_021734</fullName>
    </submittedName>
</protein>
<evidence type="ECO:0000256" key="5">
    <source>
        <dbReference type="PIRSR" id="PIRSR640255-2"/>
    </source>
</evidence>
<gene>
    <name evidence="7" type="ORF">SFRICE_021734</name>
</gene>
<evidence type="ECO:0000259" key="6">
    <source>
        <dbReference type="SMART" id="SM00892"/>
    </source>
</evidence>
<dbReference type="GO" id="GO:0005743">
    <property type="term" value="C:mitochondrial inner membrane"/>
    <property type="evidence" value="ECO:0007669"/>
    <property type="project" value="TreeGrafter"/>
</dbReference>
<evidence type="ECO:0000256" key="1">
    <source>
        <dbReference type="ARBA" id="ARBA00010052"/>
    </source>
</evidence>
<evidence type="ECO:0000256" key="2">
    <source>
        <dbReference type="ARBA" id="ARBA00022722"/>
    </source>
</evidence>
<comment type="similarity">
    <text evidence="1">Belongs to the DNA/RNA non-specific endonuclease family.</text>
</comment>
<dbReference type="InterPro" id="IPR044929">
    <property type="entry name" value="DNA/RNA_non-sp_Endonuclease_sf"/>
</dbReference>
<dbReference type="InterPro" id="IPR044925">
    <property type="entry name" value="His-Me_finger_sf"/>
</dbReference>
<evidence type="ECO:0000256" key="4">
    <source>
        <dbReference type="PIRSR" id="PIRSR640255-1"/>
    </source>
</evidence>
<evidence type="ECO:0000313" key="7">
    <source>
        <dbReference type="EMBL" id="SOQ52958.1"/>
    </source>
</evidence>
<dbReference type="InterPro" id="IPR001604">
    <property type="entry name" value="Endo_G_ENPP1-like_dom"/>
</dbReference>
<dbReference type="SUPFAM" id="SSF54060">
    <property type="entry name" value="His-Me finger endonucleases"/>
    <property type="match status" value="1"/>
</dbReference>
<proteinExistence type="inferred from homology"/>
<dbReference type="EMBL" id="ODYU01008936">
    <property type="protein sequence ID" value="SOQ52958.1"/>
    <property type="molecule type" value="Genomic_DNA"/>
</dbReference>
<dbReference type="PANTHER" id="PTHR13966:SF19">
    <property type="entry name" value="NUCLEASE EXOG, MITOCHONDRIAL"/>
    <property type="match status" value="1"/>
</dbReference>
<dbReference type="GO" id="GO:0005634">
    <property type="term" value="C:nucleus"/>
    <property type="evidence" value="ECO:0007669"/>
    <property type="project" value="TreeGrafter"/>
</dbReference>
<dbReference type="GO" id="GO:0006309">
    <property type="term" value="P:apoptotic DNA fragmentation"/>
    <property type="evidence" value="ECO:0007669"/>
    <property type="project" value="TreeGrafter"/>
</dbReference>
<evidence type="ECO:0000256" key="3">
    <source>
        <dbReference type="ARBA" id="ARBA00022759"/>
    </source>
</evidence>
<dbReference type="GO" id="GO:0000014">
    <property type="term" value="F:single-stranded DNA endodeoxyribonuclease activity"/>
    <property type="evidence" value="ECO:0007669"/>
    <property type="project" value="TreeGrafter"/>
</dbReference>
<dbReference type="InterPro" id="IPR040255">
    <property type="entry name" value="Non-specific_endonuclease"/>
</dbReference>
<dbReference type="AlphaFoldDB" id="A0A2H1WIS3"/>
<keyword evidence="3" id="KW-0378">Hydrolase</keyword>
<dbReference type="GO" id="GO:0003676">
    <property type="term" value="F:nucleic acid binding"/>
    <property type="evidence" value="ECO:0007669"/>
    <property type="project" value="InterPro"/>
</dbReference>
<keyword evidence="5" id="KW-0479">Metal-binding</keyword>
<dbReference type="Gene3D" id="3.40.570.10">
    <property type="entry name" value="Extracellular Endonuclease, subunit A"/>
    <property type="match status" value="1"/>
</dbReference>
<dbReference type="GO" id="GO:0046872">
    <property type="term" value="F:metal ion binding"/>
    <property type="evidence" value="ECO:0007669"/>
    <property type="project" value="UniProtKB-KW"/>
</dbReference>
<dbReference type="Pfam" id="PF01223">
    <property type="entry name" value="Endonuclease_NS"/>
    <property type="match status" value="1"/>
</dbReference>
<feature type="domain" description="DNA/RNA non-specific endonuclease/pyrophosphatase/phosphodiesterase" evidence="6">
    <location>
        <begin position="28"/>
        <end position="194"/>
    </location>
</feature>
<feature type="active site" description="Proton acceptor" evidence="4">
    <location>
        <position position="113"/>
    </location>
</feature>
<keyword evidence="2" id="KW-0540">Nuclease</keyword>
<organism evidence="7">
    <name type="scientific">Spodoptera frugiperda</name>
    <name type="common">Fall armyworm</name>
    <dbReference type="NCBI Taxonomy" id="7108"/>
    <lineage>
        <taxon>Eukaryota</taxon>
        <taxon>Metazoa</taxon>
        <taxon>Ecdysozoa</taxon>
        <taxon>Arthropoda</taxon>
        <taxon>Hexapoda</taxon>
        <taxon>Insecta</taxon>
        <taxon>Pterygota</taxon>
        <taxon>Neoptera</taxon>
        <taxon>Endopterygota</taxon>
        <taxon>Lepidoptera</taxon>
        <taxon>Glossata</taxon>
        <taxon>Ditrysia</taxon>
        <taxon>Noctuoidea</taxon>
        <taxon>Noctuidae</taxon>
        <taxon>Amphipyrinae</taxon>
        <taxon>Spodoptera</taxon>
    </lineage>
</organism>
<feature type="binding site" evidence="5">
    <location>
        <position position="143"/>
    </location>
    <ligand>
        <name>Mg(2+)</name>
        <dbReference type="ChEBI" id="CHEBI:18420"/>
        <note>catalytic</note>
    </ligand>
</feature>
<name>A0A2H1WIS3_SPOFR</name>
<dbReference type="PANTHER" id="PTHR13966">
    <property type="entry name" value="ENDONUCLEASE RELATED"/>
    <property type="match status" value="1"/>
</dbReference>